<evidence type="ECO:0000256" key="2">
    <source>
        <dbReference type="ARBA" id="ARBA00006706"/>
    </source>
</evidence>
<protein>
    <submittedName>
        <fullName evidence="7">Octaprenyl diphosphate synthase</fullName>
        <ecNumber evidence="7">2.5.1.90</ecNumber>
    </submittedName>
</protein>
<dbReference type="CDD" id="cd00685">
    <property type="entry name" value="Trans_IPPS_HT"/>
    <property type="match status" value="1"/>
</dbReference>
<name>A0A2P2E8W9_9PROT</name>
<dbReference type="Proteomes" id="UP000245086">
    <property type="component" value="Unassembled WGS sequence"/>
</dbReference>
<dbReference type="GO" id="GO:0008299">
    <property type="term" value="P:isoprenoid biosynthetic process"/>
    <property type="evidence" value="ECO:0007669"/>
    <property type="project" value="InterPro"/>
</dbReference>
<keyword evidence="4" id="KW-0479">Metal-binding</keyword>
<dbReference type="EC" id="2.5.1.90" evidence="7"/>
<evidence type="ECO:0000256" key="4">
    <source>
        <dbReference type="ARBA" id="ARBA00022723"/>
    </source>
</evidence>
<dbReference type="PROSITE" id="PS00723">
    <property type="entry name" value="POLYPRENYL_SYNTHASE_1"/>
    <property type="match status" value="1"/>
</dbReference>
<evidence type="ECO:0000313" key="8">
    <source>
        <dbReference type="Proteomes" id="UP000245086"/>
    </source>
</evidence>
<dbReference type="SFLD" id="SFLDS00005">
    <property type="entry name" value="Isoprenoid_Synthase_Type_I"/>
    <property type="match status" value="1"/>
</dbReference>
<dbReference type="GO" id="GO:0106350">
    <property type="term" value="F:all-trans-octaprenyl-diphosphate synthase activity"/>
    <property type="evidence" value="ECO:0007669"/>
    <property type="project" value="UniProtKB-EC"/>
</dbReference>
<dbReference type="Pfam" id="PF00348">
    <property type="entry name" value="polyprenyl_synt"/>
    <property type="match status" value="1"/>
</dbReference>
<evidence type="ECO:0000313" key="7">
    <source>
        <dbReference type="EMBL" id="GBF57517.1"/>
    </source>
</evidence>
<evidence type="ECO:0000256" key="6">
    <source>
        <dbReference type="RuleBase" id="RU004466"/>
    </source>
</evidence>
<dbReference type="InterPro" id="IPR000092">
    <property type="entry name" value="Polyprenyl_synt"/>
</dbReference>
<comment type="similarity">
    <text evidence="2 6">Belongs to the FPP/GGPP synthase family.</text>
</comment>
<keyword evidence="5" id="KW-0460">Magnesium</keyword>
<keyword evidence="3 6" id="KW-0808">Transferase</keyword>
<dbReference type="GO" id="GO:0046872">
    <property type="term" value="F:metal ion binding"/>
    <property type="evidence" value="ECO:0007669"/>
    <property type="project" value="UniProtKB-KW"/>
</dbReference>
<gene>
    <name evidence="7" type="primary">ispB</name>
    <name evidence="7" type="ORF">PbB2_01184</name>
</gene>
<proteinExistence type="inferred from homology"/>
<evidence type="ECO:0000256" key="1">
    <source>
        <dbReference type="ARBA" id="ARBA00001946"/>
    </source>
</evidence>
<dbReference type="PANTHER" id="PTHR12001:SF69">
    <property type="entry name" value="ALL TRANS-POLYPRENYL-DIPHOSPHATE SYNTHASE PDSS1"/>
    <property type="match status" value="1"/>
</dbReference>
<keyword evidence="8" id="KW-1185">Reference proteome</keyword>
<dbReference type="PANTHER" id="PTHR12001">
    <property type="entry name" value="GERANYLGERANYL PYROPHOSPHATE SYNTHASE"/>
    <property type="match status" value="1"/>
</dbReference>
<accession>A0A2P2E8W9</accession>
<dbReference type="AlphaFoldDB" id="A0A2P2E8W9"/>
<sequence length="336" mass="35564">MNVTTRPVDAVSVHPAEALAAVLAQELAATEAEIAARMESPVGLIPDVAHHLVDAGGKRLRPLLTLAAASACGKVTEGAIKLATAVEFIHTATLLHDDVVDGSSLRRGKRAANLIWGDKASVLVGDFLFARAFNLMVETGSLQVLDILAKAASTIAEGEVLQLATTNRGEASRERYYQVIEAKTAALFAAACEAGAITAGAPTVMVEGLAHYGQKLGLAFQLVDDALDYGGLTQSLGKNTGDDFREGKATLPLIIALERAQGEERLFWQRVLARKHQDEDLAFAMQTIRLRGAVEATLDEARAHVSDAKAALACLPDGVIPQLLANLADYVVSRLN</sequence>
<comment type="caution">
    <text evidence="7">The sequence shown here is derived from an EMBL/GenBank/DDBJ whole genome shotgun (WGS) entry which is preliminary data.</text>
</comment>
<dbReference type="RefSeq" id="WP_238164881.1">
    <property type="nucleotide sequence ID" value="NZ_BFBR01000003.1"/>
</dbReference>
<organism evidence="7 8">
    <name type="scientific">Candidatus Phycosocius bacilliformis</name>
    <dbReference type="NCBI Taxonomy" id="1445552"/>
    <lineage>
        <taxon>Bacteria</taxon>
        <taxon>Pseudomonadati</taxon>
        <taxon>Pseudomonadota</taxon>
        <taxon>Alphaproteobacteria</taxon>
        <taxon>Caulobacterales</taxon>
        <taxon>Caulobacterales incertae sedis</taxon>
        <taxon>Candidatus Phycosocius</taxon>
    </lineage>
</organism>
<evidence type="ECO:0000256" key="5">
    <source>
        <dbReference type="ARBA" id="ARBA00022842"/>
    </source>
</evidence>
<evidence type="ECO:0000256" key="3">
    <source>
        <dbReference type="ARBA" id="ARBA00022679"/>
    </source>
</evidence>
<dbReference type="EMBL" id="BFBR01000003">
    <property type="protein sequence ID" value="GBF57517.1"/>
    <property type="molecule type" value="Genomic_DNA"/>
</dbReference>
<comment type="cofactor">
    <cofactor evidence="1">
        <name>Mg(2+)</name>
        <dbReference type="ChEBI" id="CHEBI:18420"/>
    </cofactor>
</comment>
<reference evidence="7 8" key="1">
    <citation type="journal article" date="2018" name="Genome Announc.">
        <title>Draft Genome Sequence of "Candidatus Phycosocius bacilliformis," an Alphaproteobacterial Ectosymbiont of the Hydrocarbon-Producing Green Alga Botryococcus braunii.</title>
        <authorList>
            <person name="Tanabe Y."/>
            <person name="Yamaguchi H."/>
            <person name="Watanabe M.M."/>
        </authorList>
    </citation>
    <scope>NUCLEOTIDE SEQUENCE [LARGE SCALE GENOMIC DNA]</scope>
    <source>
        <strain evidence="7 8">BOTRYCO-2</strain>
    </source>
</reference>
<dbReference type="InterPro" id="IPR033749">
    <property type="entry name" value="Polyprenyl_synt_CS"/>
</dbReference>
<dbReference type="Gene3D" id="1.10.600.10">
    <property type="entry name" value="Farnesyl Diphosphate Synthase"/>
    <property type="match status" value="1"/>
</dbReference>
<dbReference type="SUPFAM" id="SSF48576">
    <property type="entry name" value="Terpenoid synthases"/>
    <property type="match status" value="1"/>
</dbReference>
<dbReference type="InterPro" id="IPR008949">
    <property type="entry name" value="Isoprenoid_synthase_dom_sf"/>
</dbReference>